<dbReference type="SMART" id="SM00320">
    <property type="entry name" value="WD40"/>
    <property type="match status" value="1"/>
</dbReference>
<evidence type="ECO:0000256" key="2">
    <source>
        <dbReference type="ARBA" id="ARBA00022771"/>
    </source>
</evidence>
<reference evidence="9" key="1">
    <citation type="submission" date="2015-04" db="UniProtKB">
        <authorList>
            <consortium name="EnsemblPlants"/>
        </authorList>
    </citation>
    <scope>IDENTIFICATION</scope>
</reference>
<dbReference type="Pfam" id="PF00400">
    <property type="entry name" value="WD40"/>
    <property type="match status" value="1"/>
</dbReference>
<dbReference type="GO" id="GO:0008270">
    <property type="term" value="F:zinc ion binding"/>
    <property type="evidence" value="ECO:0007669"/>
    <property type="project" value="UniProtKB-KW"/>
</dbReference>
<organism evidence="9">
    <name type="scientific">Oryza punctata</name>
    <name type="common">Red rice</name>
    <dbReference type="NCBI Taxonomy" id="4537"/>
    <lineage>
        <taxon>Eukaryota</taxon>
        <taxon>Viridiplantae</taxon>
        <taxon>Streptophyta</taxon>
        <taxon>Embryophyta</taxon>
        <taxon>Tracheophyta</taxon>
        <taxon>Spermatophyta</taxon>
        <taxon>Magnoliopsida</taxon>
        <taxon>Liliopsida</taxon>
        <taxon>Poales</taxon>
        <taxon>Poaceae</taxon>
        <taxon>BOP clade</taxon>
        <taxon>Oryzoideae</taxon>
        <taxon>Oryzeae</taxon>
        <taxon>Oryzinae</taxon>
        <taxon>Oryza</taxon>
    </lineage>
</organism>
<keyword evidence="5" id="KW-0853">WD repeat</keyword>
<reference evidence="9" key="2">
    <citation type="submission" date="2018-05" db="EMBL/GenBank/DDBJ databases">
        <title>OpunRS2 (Oryza punctata Reference Sequence Version 2).</title>
        <authorList>
            <person name="Zhang J."/>
            <person name="Kudrna D."/>
            <person name="Lee S."/>
            <person name="Talag J."/>
            <person name="Welchert J."/>
            <person name="Wing R.A."/>
        </authorList>
    </citation>
    <scope>NUCLEOTIDE SEQUENCE [LARGE SCALE GENOMIC DNA]</scope>
</reference>
<dbReference type="SUPFAM" id="SSF90229">
    <property type="entry name" value="CCCH zinc finger"/>
    <property type="match status" value="1"/>
</dbReference>
<dbReference type="InterPro" id="IPR015943">
    <property type="entry name" value="WD40/YVTN_repeat-like_dom_sf"/>
</dbReference>
<feature type="repeat" description="WD" evidence="5">
    <location>
        <begin position="222"/>
        <end position="251"/>
    </location>
</feature>
<evidence type="ECO:0000256" key="7">
    <source>
        <dbReference type="SAM" id="MobiDB-lite"/>
    </source>
</evidence>
<evidence type="ECO:0000256" key="1">
    <source>
        <dbReference type="ARBA" id="ARBA00022723"/>
    </source>
</evidence>
<dbReference type="GO" id="GO:0003677">
    <property type="term" value="F:DNA binding"/>
    <property type="evidence" value="ECO:0007669"/>
    <property type="project" value="UniProtKB-KW"/>
</dbReference>
<dbReference type="InterPro" id="IPR041367">
    <property type="entry name" value="Znf-CCCH_4"/>
</dbReference>
<feature type="compositionally biased region" description="Basic and acidic residues" evidence="7">
    <location>
        <begin position="1"/>
        <end position="12"/>
    </location>
</feature>
<evidence type="ECO:0000259" key="8">
    <source>
        <dbReference type="PROSITE" id="PS50103"/>
    </source>
</evidence>
<protein>
    <recommendedName>
        <fullName evidence="8">C3H1-type domain-containing protein</fullName>
    </recommendedName>
</protein>
<dbReference type="STRING" id="4537.A0A0E0KU61"/>
<sequence length="373" mass="40701">MYENCSKIEKKNPNNPTIPTRHEPHAVVSYRRRRIARNQPILLASTHVLRVRRGRPAGRHGPTSPASSSAGKVCIHWRAGRCIRFPCHYLHSELPEAPPKRPSHRPSAAAGGGGGGNCVVSSTREKPCKFFLSGDCRYGDQCRYLHAGAPSTTASRCSPRSAAIRRSHQYRAGGRIWDTQTGAEMSLSEPTGRVHALAVGNGMLFAAIQVWDLATLQWTQTLSGHTGAIMSLLCWDQFLLSSSLDQTIKVWATMETGSPGALALACMQDAQLNPILLCSTNDNIVHLYELPSFANRDKISFEAEVGAVKNGPGGLIFTGDEIGELKCGNGQLNELMESQTGGLSKNIQAQAWKNCLLMLELGRKRSADWSLYI</sequence>
<feature type="region of interest" description="Disordered" evidence="7">
    <location>
        <begin position="96"/>
        <end position="116"/>
    </location>
</feature>
<feature type="zinc finger region" description="C3H1-type" evidence="6">
    <location>
        <begin position="122"/>
        <end position="149"/>
    </location>
</feature>
<dbReference type="OMA" id="TIPTRHE"/>
<evidence type="ECO:0000256" key="6">
    <source>
        <dbReference type="PROSITE-ProRule" id="PRU00723"/>
    </source>
</evidence>
<feature type="domain" description="C3H1-type" evidence="8">
    <location>
        <begin position="122"/>
        <end position="149"/>
    </location>
</feature>
<dbReference type="PROSITE" id="PS50103">
    <property type="entry name" value="ZF_C3H1"/>
    <property type="match status" value="1"/>
</dbReference>
<dbReference type="EnsemblPlants" id="OPUNC04G20010.2">
    <property type="protein sequence ID" value="OPUNC04G20010.2"/>
    <property type="gene ID" value="OPUNC04G20010"/>
</dbReference>
<dbReference type="Proteomes" id="UP000026962">
    <property type="component" value="Chromosome 4"/>
</dbReference>
<keyword evidence="1 6" id="KW-0479">Metal-binding</keyword>
<dbReference type="AlphaFoldDB" id="A0A0E0KU61"/>
<keyword evidence="10" id="KW-1185">Reference proteome</keyword>
<dbReference type="eggNOG" id="KOG0274">
    <property type="taxonomic scope" value="Eukaryota"/>
</dbReference>
<evidence type="ECO:0000313" key="10">
    <source>
        <dbReference type="Proteomes" id="UP000026962"/>
    </source>
</evidence>
<dbReference type="Pfam" id="PF18044">
    <property type="entry name" value="zf-CCCH_4"/>
    <property type="match status" value="1"/>
</dbReference>
<proteinExistence type="predicted"/>
<evidence type="ECO:0000256" key="4">
    <source>
        <dbReference type="ARBA" id="ARBA00023125"/>
    </source>
</evidence>
<accession>A0A0E0KU61</accession>
<dbReference type="InterPro" id="IPR000571">
    <property type="entry name" value="Znf_CCCH"/>
</dbReference>
<evidence type="ECO:0000256" key="5">
    <source>
        <dbReference type="PROSITE-ProRule" id="PRU00221"/>
    </source>
</evidence>
<keyword evidence="2 6" id="KW-0863">Zinc-finger</keyword>
<dbReference type="SMART" id="SM00356">
    <property type="entry name" value="ZnF_C3H1"/>
    <property type="match status" value="2"/>
</dbReference>
<dbReference type="Gramene" id="OPUNC04G20010.2">
    <property type="protein sequence ID" value="OPUNC04G20010.2"/>
    <property type="gene ID" value="OPUNC04G20010"/>
</dbReference>
<name>A0A0E0KU61_ORYPU</name>
<dbReference type="InterPro" id="IPR001680">
    <property type="entry name" value="WD40_rpt"/>
</dbReference>
<dbReference type="PANTHER" id="PTHR44489">
    <property type="match status" value="1"/>
</dbReference>
<dbReference type="PROSITE" id="PS50082">
    <property type="entry name" value="WD_REPEATS_2"/>
    <property type="match status" value="1"/>
</dbReference>
<keyword evidence="3 6" id="KW-0862">Zinc</keyword>
<dbReference type="SUPFAM" id="SSF50978">
    <property type="entry name" value="WD40 repeat-like"/>
    <property type="match status" value="1"/>
</dbReference>
<keyword evidence="4" id="KW-0238">DNA-binding</keyword>
<dbReference type="Gene3D" id="3.30.1370.210">
    <property type="match status" value="1"/>
</dbReference>
<evidence type="ECO:0000313" key="9">
    <source>
        <dbReference type="EnsemblPlants" id="OPUNC04G20010.2"/>
    </source>
</evidence>
<dbReference type="PANTHER" id="PTHR44489:SF1">
    <property type="entry name" value="ZINC FINGER CCCH DOMAIN-CONTAINING PROTEIN 63"/>
    <property type="match status" value="1"/>
</dbReference>
<evidence type="ECO:0000256" key="3">
    <source>
        <dbReference type="ARBA" id="ARBA00022833"/>
    </source>
</evidence>
<dbReference type="HOGENOM" id="CLU_763736_0_0_1"/>
<feature type="region of interest" description="Disordered" evidence="7">
    <location>
        <begin position="1"/>
        <end position="22"/>
    </location>
</feature>
<dbReference type="Gene3D" id="2.130.10.10">
    <property type="entry name" value="YVTN repeat-like/Quinoprotein amine dehydrogenase"/>
    <property type="match status" value="1"/>
</dbReference>
<dbReference type="InterPro" id="IPR036322">
    <property type="entry name" value="WD40_repeat_dom_sf"/>
</dbReference>
<dbReference type="InterPro" id="IPR036855">
    <property type="entry name" value="Znf_CCCH_sf"/>
</dbReference>
<dbReference type="InterPro" id="IPR044715">
    <property type="entry name" value="WDR86-like"/>
</dbReference>